<organism evidence="7 8">
    <name type="scientific">Symbiodinium necroappetens</name>
    <dbReference type="NCBI Taxonomy" id="1628268"/>
    <lineage>
        <taxon>Eukaryota</taxon>
        <taxon>Sar</taxon>
        <taxon>Alveolata</taxon>
        <taxon>Dinophyceae</taxon>
        <taxon>Suessiales</taxon>
        <taxon>Symbiodiniaceae</taxon>
        <taxon>Symbiodinium</taxon>
    </lineage>
</organism>
<evidence type="ECO:0000256" key="1">
    <source>
        <dbReference type="ARBA" id="ARBA00022737"/>
    </source>
</evidence>
<accession>A0A812V7X3</accession>
<name>A0A812V7X3_9DINO</name>
<keyword evidence="1" id="KW-0677">Repeat</keyword>
<keyword evidence="8" id="KW-1185">Reference proteome</keyword>
<proteinExistence type="predicted"/>
<dbReference type="GO" id="GO:0016301">
    <property type="term" value="F:kinase activity"/>
    <property type="evidence" value="ECO:0007669"/>
    <property type="project" value="InterPro"/>
</dbReference>
<evidence type="ECO:0000256" key="4">
    <source>
        <dbReference type="SAM" id="MobiDB-lite"/>
    </source>
</evidence>
<sequence>MPCALAPAASASCIAQPWKSRGLVQTRSSIAVHARRPTKRRPRNTGTTGKTPNPRLAGESDIDKILALGPNPVLEELMPILRQHRGSLERNPQYVTNLLKILVDEGRGPVAMLVLNFMRSNGLKINKRSNLQSSRAMVGLDEVRQWQMALHFIQEMRDKHVAPNDRTLNIAIDTCIRAGKLQTALQLVASLGLDLDDVTLGTLLQAFQEAGQWEQALLIFSSIPRMHLQQTAFHFAGAMNSCAMSGQWECACGACQQWEAALALFHLMPNPNRIHWNAVMSSLAQSAWPIAFALFHRMVRDSIPPDLDTMGTAMQIYQSAGHWPAALHLFASMTAASADLDMQSRSNGYNYALDALHEVDCAAHLWNQAVKEAVFPGVMKGGPNKLDLHGLSFGAAKLAVKWWIHEVVPELLDATSPPPYFLVIVGRLKDSEESLLLDLDILYRNPDSLGLAWKQSKTSKLADWDDSQDGIYRPDTVAGSSVLRTLQEGMRWMDNCHMLHNMKQRAFRDDIKAHNSAASALEKVSKWEGALNAVEYSSSRGLPKDLASFGVMLGACGQGGSFRLAVSGLQDLVQGGFRATPQFLGMALEAGRDEPSMAPAVAALLGELKERMAKWLHPPSRSSDEAMLGIRESSAAVEMLHQYDVLEGQTYTAFQKRACRPLLAALSLPEGSDSSSDRLAAVGSLGLPFTFDALAVIQVLPATMPWSPVARTCSRRTFQMLDAPDRLGASSATVTAWTTYLFLPVDHCAKQGLSEASQHSWEVSESYDWKQETTGNYHVEGRLMVGPYKDIREKLDFDHHGCYNVRRQQLQDEIISKVVGSGKRNPYPWIVFTAGSFFAGKSWVASWMLEQGYLPFDDVVRTDPDLIRTELPEWSGYLARDGPEAAVMTQREAGTCALIAQWEAMRQGRHILVDGSLRNASRQQSFFAEIREAYPEYRIAIIHVFASWDAMQKRSTVAREGGRVTSPKALRTSFDAVKSSVSELEALADLTTHINNDGFPPELLYMTFGQKCRKVRKWNEVRTAFLQIPGLKVPSFRSLLLLIMISGLACLLLPWDHRLGS</sequence>
<gene>
    <name evidence="7" type="primary">Rf1</name>
    <name evidence="7" type="ORF">SNEC2469_LOCUS17608</name>
</gene>
<dbReference type="Gene3D" id="1.25.40.10">
    <property type="entry name" value="Tetratricopeptide repeat domain"/>
    <property type="match status" value="3"/>
</dbReference>
<feature type="region of interest" description="Disordered" evidence="4">
    <location>
        <begin position="26"/>
        <end position="58"/>
    </location>
</feature>
<dbReference type="Pfam" id="PF06414">
    <property type="entry name" value="Zeta_toxin"/>
    <property type="match status" value="1"/>
</dbReference>
<dbReference type="InterPro" id="IPR010488">
    <property type="entry name" value="Zeta_toxin_domain"/>
</dbReference>
<evidence type="ECO:0000256" key="5">
    <source>
        <dbReference type="SAM" id="Phobius"/>
    </source>
</evidence>
<feature type="domain" description="Zeta toxin" evidence="6">
    <location>
        <begin position="824"/>
        <end position="990"/>
    </location>
</feature>
<keyword evidence="5" id="KW-0472">Membrane</keyword>
<evidence type="ECO:0000256" key="3">
    <source>
        <dbReference type="ARBA" id="ARBA00022840"/>
    </source>
</evidence>
<keyword evidence="3" id="KW-0067">ATP-binding</keyword>
<protein>
    <submittedName>
        <fullName evidence="7">Rf1 protein</fullName>
    </submittedName>
</protein>
<evidence type="ECO:0000256" key="2">
    <source>
        <dbReference type="ARBA" id="ARBA00022741"/>
    </source>
</evidence>
<dbReference type="AlphaFoldDB" id="A0A812V7X3"/>
<comment type="caution">
    <text evidence="7">The sequence shown here is derived from an EMBL/GenBank/DDBJ whole genome shotgun (WGS) entry which is preliminary data.</text>
</comment>
<dbReference type="OrthoDB" id="430679at2759"/>
<reference evidence="7" key="1">
    <citation type="submission" date="2021-02" db="EMBL/GenBank/DDBJ databases">
        <authorList>
            <person name="Dougan E. K."/>
            <person name="Rhodes N."/>
            <person name="Thang M."/>
            <person name="Chan C."/>
        </authorList>
    </citation>
    <scope>NUCLEOTIDE SEQUENCE</scope>
</reference>
<keyword evidence="5" id="KW-1133">Transmembrane helix</keyword>
<keyword evidence="2" id="KW-0547">Nucleotide-binding</keyword>
<dbReference type="PANTHER" id="PTHR47447">
    <property type="entry name" value="OS03G0856100 PROTEIN"/>
    <property type="match status" value="1"/>
</dbReference>
<dbReference type="EMBL" id="CAJNJA010029253">
    <property type="protein sequence ID" value="CAE7622825.1"/>
    <property type="molecule type" value="Genomic_DNA"/>
</dbReference>
<dbReference type="PANTHER" id="PTHR47447:SF17">
    <property type="entry name" value="OS12G0638900 PROTEIN"/>
    <property type="match status" value="1"/>
</dbReference>
<dbReference type="GO" id="GO:0005524">
    <property type="term" value="F:ATP binding"/>
    <property type="evidence" value="ECO:0007669"/>
    <property type="project" value="UniProtKB-KW"/>
</dbReference>
<evidence type="ECO:0000313" key="7">
    <source>
        <dbReference type="EMBL" id="CAE7622825.1"/>
    </source>
</evidence>
<evidence type="ECO:0000259" key="6">
    <source>
        <dbReference type="Pfam" id="PF06414"/>
    </source>
</evidence>
<dbReference type="Gene3D" id="3.40.50.300">
    <property type="entry name" value="P-loop containing nucleotide triphosphate hydrolases"/>
    <property type="match status" value="1"/>
</dbReference>
<dbReference type="InterPro" id="IPR027417">
    <property type="entry name" value="P-loop_NTPase"/>
</dbReference>
<feature type="transmembrane region" description="Helical" evidence="5">
    <location>
        <begin position="1036"/>
        <end position="1055"/>
    </location>
</feature>
<feature type="compositionally biased region" description="Basic residues" evidence="4">
    <location>
        <begin position="33"/>
        <end position="43"/>
    </location>
</feature>
<keyword evidence="5" id="KW-0812">Transmembrane</keyword>
<evidence type="ECO:0000313" key="8">
    <source>
        <dbReference type="Proteomes" id="UP000601435"/>
    </source>
</evidence>
<dbReference type="InterPro" id="IPR011990">
    <property type="entry name" value="TPR-like_helical_dom_sf"/>
</dbReference>
<dbReference type="Proteomes" id="UP000601435">
    <property type="component" value="Unassembled WGS sequence"/>
</dbReference>